<dbReference type="PANTHER" id="PTHR32285:SF202">
    <property type="entry name" value="PROTEIN TRICHOME BIREFRINGENCE-LIKE 35"/>
    <property type="match status" value="1"/>
</dbReference>
<comment type="caution">
    <text evidence="4">The sequence shown here is derived from an EMBL/GenBank/DDBJ whole genome shotgun (WGS) entry which is preliminary data.</text>
</comment>
<keyword evidence="2" id="KW-0732">Signal</keyword>
<dbReference type="PANTHER" id="PTHR32285">
    <property type="entry name" value="PROTEIN TRICHOME BIREFRINGENCE-LIKE 9-RELATED"/>
    <property type="match status" value="1"/>
</dbReference>
<organism evidence="4 5">
    <name type="scientific">Coptis chinensis</name>
    <dbReference type="NCBI Taxonomy" id="261450"/>
    <lineage>
        <taxon>Eukaryota</taxon>
        <taxon>Viridiplantae</taxon>
        <taxon>Streptophyta</taxon>
        <taxon>Embryophyta</taxon>
        <taxon>Tracheophyta</taxon>
        <taxon>Spermatophyta</taxon>
        <taxon>Magnoliopsida</taxon>
        <taxon>Ranunculales</taxon>
        <taxon>Ranunculaceae</taxon>
        <taxon>Coptidoideae</taxon>
        <taxon>Coptis</taxon>
    </lineage>
</organism>
<dbReference type="InterPro" id="IPR025846">
    <property type="entry name" value="TBL_N"/>
</dbReference>
<dbReference type="AlphaFoldDB" id="A0A835LBG2"/>
<protein>
    <recommendedName>
        <fullName evidence="3">Trichome birefringence-like N-terminal domain-containing protein</fullName>
    </recommendedName>
</protein>
<dbReference type="Pfam" id="PF14416">
    <property type="entry name" value="PMR5N"/>
    <property type="match status" value="1"/>
</dbReference>
<sequence>MVFYLILGSLVFLFQRSVKWIFDNASYPLYNESDCPYIFVQLACWKHGRTNLEYWNWRWEPHDYNLKRWNATEMLGEIERQESDVCGDFFKGGRWISMVKRPIKGSSISLGEPSTLSGSSDLILGANNVAHFDVEAESQGVCVSSCGSNSVSLVKEEVHLGEEDEVSSLYDTLDFVGDPQGSNTEYIRATHSSNLLLENLGEAQFIFSDIDNHETSGIQCKDSVFPNSEEIDENPLMRNDVEDWNDKTNREHWSQLSSIKLIEECSPDDIEPLLEDLMKKSGPMKIPRNRKCARRKRLSG</sequence>
<evidence type="ECO:0000256" key="1">
    <source>
        <dbReference type="SAM" id="MobiDB-lite"/>
    </source>
</evidence>
<dbReference type="GO" id="GO:0016413">
    <property type="term" value="F:O-acetyltransferase activity"/>
    <property type="evidence" value="ECO:0007669"/>
    <property type="project" value="InterPro"/>
</dbReference>
<dbReference type="EMBL" id="JADFTS010000009">
    <property type="protein sequence ID" value="KAF9588250.1"/>
    <property type="molecule type" value="Genomic_DNA"/>
</dbReference>
<feature type="domain" description="Trichome birefringence-like N-terminal" evidence="3">
    <location>
        <begin position="19"/>
        <end position="63"/>
    </location>
</feature>
<dbReference type="OrthoDB" id="2016263at2759"/>
<proteinExistence type="predicted"/>
<evidence type="ECO:0000259" key="3">
    <source>
        <dbReference type="Pfam" id="PF14416"/>
    </source>
</evidence>
<keyword evidence="5" id="KW-1185">Reference proteome</keyword>
<gene>
    <name evidence="4" type="ORF">IFM89_008662</name>
</gene>
<dbReference type="Proteomes" id="UP000631114">
    <property type="component" value="Unassembled WGS sequence"/>
</dbReference>
<evidence type="ECO:0000313" key="4">
    <source>
        <dbReference type="EMBL" id="KAF9588250.1"/>
    </source>
</evidence>
<feature type="signal peptide" evidence="2">
    <location>
        <begin position="1"/>
        <end position="20"/>
    </location>
</feature>
<feature type="compositionally biased region" description="Basic residues" evidence="1">
    <location>
        <begin position="287"/>
        <end position="300"/>
    </location>
</feature>
<evidence type="ECO:0000313" key="5">
    <source>
        <dbReference type="Proteomes" id="UP000631114"/>
    </source>
</evidence>
<evidence type="ECO:0000256" key="2">
    <source>
        <dbReference type="SAM" id="SignalP"/>
    </source>
</evidence>
<accession>A0A835LBG2</accession>
<dbReference type="GO" id="GO:0005794">
    <property type="term" value="C:Golgi apparatus"/>
    <property type="evidence" value="ECO:0007669"/>
    <property type="project" value="TreeGrafter"/>
</dbReference>
<feature type="region of interest" description="Disordered" evidence="1">
    <location>
        <begin position="281"/>
        <end position="300"/>
    </location>
</feature>
<reference evidence="4 5" key="1">
    <citation type="submission" date="2020-10" db="EMBL/GenBank/DDBJ databases">
        <title>The Coptis chinensis genome and diversification of protoberbering-type alkaloids.</title>
        <authorList>
            <person name="Wang B."/>
            <person name="Shu S."/>
            <person name="Song C."/>
            <person name="Liu Y."/>
        </authorList>
    </citation>
    <scope>NUCLEOTIDE SEQUENCE [LARGE SCALE GENOMIC DNA]</scope>
    <source>
        <strain evidence="4">HL-2020</strain>
        <tissue evidence="4">Leaf</tissue>
    </source>
</reference>
<feature type="chain" id="PRO_5032946123" description="Trichome birefringence-like N-terminal domain-containing protein" evidence="2">
    <location>
        <begin position="21"/>
        <end position="300"/>
    </location>
</feature>
<name>A0A835LBG2_9MAGN</name>
<dbReference type="InterPro" id="IPR029962">
    <property type="entry name" value="TBL"/>
</dbReference>